<sequence>MSLNAAPIPPILIDGLPSSGTDDSVYGRCGRDPVTHDVTGRHDAECSLRAMTRSAVTQAGQTA</sequence>
<organism evidence="2 3">
    <name type="scientific">Gordonia jinhuaensis</name>
    <dbReference type="NCBI Taxonomy" id="1517702"/>
    <lineage>
        <taxon>Bacteria</taxon>
        <taxon>Bacillati</taxon>
        <taxon>Actinomycetota</taxon>
        <taxon>Actinomycetes</taxon>
        <taxon>Mycobacteriales</taxon>
        <taxon>Gordoniaceae</taxon>
        <taxon>Gordonia</taxon>
    </lineage>
</organism>
<dbReference type="EMBL" id="BMGC01000017">
    <property type="protein sequence ID" value="GGB36002.1"/>
    <property type="molecule type" value="Genomic_DNA"/>
</dbReference>
<gene>
    <name evidence="2" type="ORF">GCM10011489_25030</name>
</gene>
<evidence type="ECO:0000313" key="3">
    <source>
        <dbReference type="Proteomes" id="UP000621454"/>
    </source>
</evidence>
<reference evidence="2" key="2">
    <citation type="submission" date="2020-09" db="EMBL/GenBank/DDBJ databases">
        <authorList>
            <person name="Sun Q."/>
            <person name="Zhou Y."/>
        </authorList>
    </citation>
    <scope>NUCLEOTIDE SEQUENCE</scope>
    <source>
        <strain evidence="2">CGMCC 1.12827</strain>
    </source>
</reference>
<keyword evidence="3" id="KW-1185">Reference proteome</keyword>
<comment type="caution">
    <text evidence="2">The sequence shown here is derived from an EMBL/GenBank/DDBJ whole genome shotgun (WGS) entry which is preliminary data.</text>
</comment>
<proteinExistence type="predicted"/>
<evidence type="ECO:0000256" key="1">
    <source>
        <dbReference type="SAM" id="MobiDB-lite"/>
    </source>
</evidence>
<reference evidence="2" key="1">
    <citation type="journal article" date="2014" name="Int. J. Syst. Evol. Microbiol.">
        <title>Complete genome sequence of Corynebacterium casei LMG S-19264T (=DSM 44701T), isolated from a smear-ripened cheese.</title>
        <authorList>
            <consortium name="US DOE Joint Genome Institute (JGI-PGF)"/>
            <person name="Walter F."/>
            <person name="Albersmeier A."/>
            <person name="Kalinowski J."/>
            <person name="Ruckert C."/>
        </authorList>
    </citation>
    <scope>NUCLEOTIDE SEQUENCE</scope>
    <source>
        <strain evidence="2">CGMCC 1.12827</strain>
    </source>
</reference>
<evidence type="ECO:0000313" key="2">
    <source>
        <dbReference type="EMBL" id="GGB36002.1"/>
    </source>
</evidence>
<dbReference type="AlphaFoldDB" id="A0A916TBB0"/>
<protein>
    <submittedName>
        <fullName evidence="2">Uncharacterized protein</fullName>
    </submittedName>
</protein>
<accession>A0A916TBB0</accession>
<dbReference type="Proteomes" id="UP000621454">
    <property type="component" value="Unassembled WGS sequence"/>
</dbReference>
<feature type="region of interest" description="Disordered" evidence="1">
    <location>
        <begin position="1"/>
        <end position="24"/>
    </location>
</feature>
<name>A0A916TBB0_9ACTN</name>